<evidence type="ECO:0000256" key="4">
    <source>
        <dbReference type="ARBA" id="ARBA00022679"/>
    </source>
</evidence>
<accession>A0A8J6EEM6</accession>
<name>A0A8J6EEM6_ELECQ</name>
<dbReference type="Pfam" id="PF04488">
    <property type="entry name" value="Gly_transf_sug"/>
    <property type="match status" value="1"/>
</dbReference>
<keyword evidence="7" id="KW-1133">Transmembrane helix</keyword>
<evidence type="ECO:0000256" key="2">
    <source>
        <dbReference type="ARBA" id="ARBA00009003"/>
    </source>
</evidence>
<protein>
    <recommendedName>
        <fullName evidence="8">Alpha 1,4-glycosyltransferase domain-containing protein</fullName>
    </recommendedName>
</protein>
<gene>
    <name evidence="9" type="ORF">GDO78_014410</name>
</gene>
<organism evidence="9 10">
    <name type="scientific">Eleutherodactylus coqui</name>
    <name type="common">Puerto Rican coqui</name>
    <dbReference type="NCBI Taxonomy" id="57060"/>
    <lineage>
        <taxon>Eukaryota</taxon>
        <taxon>Metazoa</taxon>
        <taxon>Chordata</taxon>
        <taxon>Craniata</taxon>
        <taxon>Vertebrata</taxon>
        <taxon>Euteleostomi</taxon>
        <taxon>Amphibia</taxon>
        <taxon>Batrachia</taxon>
        <taxon>Anura</taxon>
        <taxon>Neobatrachia</taxon>
        <taxon>Hyloidea</taxon>
        <taxon>Eleutherodactylidae</taxon>
        <taxon>Eleutherodactylinae</taxon>
        <taxon>Eleutherodactylus</taxon>
        <taxon>Eleutherodactylus</taxon>
    </lineage>
</organism>
<dbReference type="PANTHER" id="PTHR12042:SF16">
    <property type="entry name" value="ALPHA-1,4-N-ACETYLGLUCOSAMINYLTRANSFERASE"/>
    <property type="match status" value="1"/>
</dbReference>
<dbReference type="PANTHER" id="PTHR12042">
    <property type="entry name" value="LACTOSYLCERAMIDE 4-ALPHA-GALACTOSYLTRANSFERASE ALPHA- 1,4-GALACTOSYLTRANSFERASE"/>
    <property type="match status" value="1"/>
</dbReference>
<feature type="transmembrane region" description="Helical" evidence="7">
    <location>
        <begin position="9"/>
        <end position="27"/>
    </location>
</feature>
<evidence type="ECO:0000256" key="3">
    <source>
        <dbReference type="ARBA" id="ARBA00022676"/>
    </source>
</evidence>
<keyword evidence="5" id="KW-0333">Golgi apparatus</keyword>
<dbReference type="Proteomes" id="UP000770717">
    <property type="component" value="Unassembled WGS sequence"/>
</dbReference>
<dbReference type="GO" id="GO:0000139">
    <property type="term" value="C:Golgi membrane"/>
    <property type="evidence" value="ECO:0007669"/>
    <property type="project" value="UniProtKB-SubCell"/>
</dbReference>
<reference evidence="9" key="1">
    <citation type="thesis" date="2020" institute="ProQuest LLC" country="789 East Eisenhower Parkway, Ann Arbor, MI, USA">
        <title>Comparative Genomics and Chromosome Evolution.</title>
        <authorList>
            <person name="Mudd A.B."/>
        </authorList>
    </citation>
    <scope>NUCLEOTIDE SEQUENCE</scope>
    <source>
        <strain evidence="9">HN-11 Male</strain>
        <tissue evidence="9">Kidney and liver</tissue>
    </source>
</reference>
<dbReference type="InterPro" id="IPR007577">
    <property type="entry name" value="GlycoTrfase_DXD_sugar-bd_CS"/>
</dbReference>
<keyword evidence="4" id="KW-0808">Transferase</keyword>
<evidence type="ECO:0000256" key="5">
    <source>
        <dbReference type="ARBA" id="ARBA00023034"/>
    </source>
</evidence>
<evidence type="ECO:0000256" key="1">
    <source>
        <dbReference type="ARBA" id="ARBA00004323"/>
    </source>
</evidence>
<comment type="similarity">
    <text evidence="2">Belongs to the glycosyltransferase 32 family.</text>
</comment>
<dbReference type="Pfam" id="PF04572">
    <property type="entry name" value="Gb3_synth"/>
    <property type="match status" value="1"/>
</dbReference>
<dbReference type="AlphaFoldDB" id="A0A8J6EEM6"/>
<dbReference type="EMBL" id="WNTK01001225">
    <property type="protein sequence ID" value="KAG9467742.1"/>
    <property type="molecule type" value="Genomic_DNA"/>
</dbReference>
<keyword evidence="6 7" id="KW-0472">Membrane</keyword>
<dbReference type="SUPFAM" id="SSF53448">
    <property type="entry name" value="Nucleotide-diphospho-sugar transferases"/>
    <property type="match status" value="1"/>
</dbReference>
<keyword evidence="10" id="KW-1185">Reference proteome</keyword>
<evidence type="ECO:0000256" key="7">
    <source>
        <dbReference type="SAM" id="Phobius"/>
    </source>
</evidence>
<dbReference type="OrthoDB" id="407609at2759"/>
<dbReference type="GO" id="GO:0006493">
    <property type="term" value="P:protein O-linked glycosylation"/>
    <property type="evidence" value="ECO:0007669"/>
    <property type="project" value="TreeGrafter"/>
</dbReference>
<dbReference type="GO" id="GO:0008375">
    <property type="term" value="F:acetylglucosaminyltransferase activity"/>
    <property type="evidence" value="ECO:0007669"/>
    <property type="project" value="TreeGrafter"/>
</dbReference>
<keyword evidence="3" id="KW-0328">Glycosyltransferase</keyword>
<keyword evidence="7" id="KW-0812">Transmembrane</keyword>
<dbReference type="InterPro" id="IPR051981">
    <property type="entry name" value="Glycosyltransf_32"/>
</dbReference>
<feature type="domain" description="Alpha 1,4-glycosyltransferase" evidence="8">
    <location>
        <begin position="232"/>
        <end position="358"/>
    </location>
</feature>
<evidence type="ECO:0000313" key="9">
    <source>
        <dbReference type="EMBL" id="KAG9467742.1"/>
    </source>
</evidence>
<dbReference type="Gene3D" id="3.90.550.20">
    <property type="match status" value="1"/>
</dbReference>
<dbReference type="InterPro" id="IPR029044">
    <property type="entry name" value="Nucleotide-diphossugar_trans"/>
</dbReference>
<evidence type="ECO:0000256" key="6">
    <source>
        <dbReference type="ARBA" id="ARBA00023136"/>
    </source>
</evidence>
<sequence>MTIIKDGRLFQFILLLIGSGVLYEIIYQKSYAPYLSFILTKVQGQESLNESLFVTQGKHAFTSKKTTEHKKVNKKTLEDILNHDNGIIFLETTDTMQPQPLVLCAIESAARVYQDRPVVFFMKGFRDVDLEDNEKHTRYFPTLSSRENIYIFPLVMDEILKGTPLHSWYNKSNPEKERYWIHTLADSCRLALIWKYGGLYMDTDIITFRPVPCKNFLAGQHSKYSSNGIFGFSSNHNFTWACMESFVQNYNGGVWGFQGPTLFTRILKQLCDLPDFEDIKDISCGNISFLHPQRFYPIGYGGWTQFYEVWDIFPTFNDSYAVHLWNYMNQKERRTMVPGSNTLVDHLYKNHCPSTYEAIQRNESLYL</sequence>
<proteinExistence type="inferred from homology"/>
<comment type="subcellular location">
    <subcellularLocation>
        <location evidence="1">Golgi apparatus membrane</location>
        <topology evidence="1">Single-pass type II membrane protein</topology>
    </subcellularLocation>
</comment>
<evidence type="ECO:0000313" key="10">
    <source>
        <dbReference type="Proteomes" id="UP000770717"/>
    </source>
</evidence>
<evidence type="ECO:0000259" key="8">
    <source>
        <dbReference type="Pfam" id="PF04572"/>
    </source>
</evidence>
<dbReference type="InterPro" id="IPR007652">
    <property type="entry name" value="A1-4-GlycosylTfrase_dom"/>
</dbReference>
<comment type="caution">
    <text evidence="9">The sequence shown here is derived from an EMBL/GenBank/DDBJ whole genome shotgun (WGS) entry which is preliminary data.</text>
</comment>